<evidence type="ECO:0000313" key="6">
    <source>
        <dbReference type="EMBL" id="EFE79440.2"/>
    </source>
</evidence>
<dbReference type="EMBL" id="DS999644">
    <property type="protein sequence ID" value="EFE79440.2"/>
    <property type="molecule type" value="Genomic_DNA"/>
</dbReference>
<feature type="transmembrane region" description="Helical" evidence="5">
    <location>
        <begin position="381"/>
        <end position="400"/>
    </location>
</feature>
<dbReference type="InterPro" id="IPR011990">
    <property type="entry name" value="TPR-like_helical_dom_sf"/>
</dbReference>
<accession>D6ALC7</accession>
<feature type="repeat" description="TPR" evidence="3">
    <location>
        <begin position="35"/>
        <end position="68"/>
    </location>
</feature>
<reference evidence="7" key="1">
    <citation type="submission" date="2008-10" db="EMBL/GenBank/DDBJ databases">
        <authorList>
            <person name="Molnar K."/>
        </authorList>
    </citation>
    <scope>NUCLEOTIDE SEQUENCE [LARGE SCALE GENOMIC DNA]</scope>
    <source>
        <strain evidence="7">NRRL 15998</strain>
    </source>
</reference>
<evidence type="ECO:0000313" key="7">
    <source>
        <dbReference type="Proteomes" id="UP000003986"/>
    </source>
</evidence>
<feature type="transmembrane region" description="Helical" evidence="5">
    <location>
        <begin position="354"/>
        <end position="375"/>
    </location>
</feature>
<evidence type="ECO:0000256" key="1">
    <source>
        <dbReference type="ARBA" id="ARBA00022737"/>
    </source>
</evidence>
<dbReference type="SUPFAM" id="SSF48452">
    <property type="entry name" value="TPR-like"/>
    <property type="match status" value="1"/>
</dbReference>
<dbReference type="PANTHER" id="PTHR44943:SF4">
    <property type="entry name" value="TPR REPEAT-CONTAINING PROTEIN MJ0798"/>
    <property type="match status" value="1"/>
</dbReference>
<dbReference type="InterPro" id="IPR051685">
    <property type="entry name" value="Ycf3/AcsC/BcsC/TPR_MFPF"/>
</dbReference>
<name>D6ALC7_STRFL</name>
<keyword evidence="5" id="KW-0812">Transmembrane</keyword>
<evidence type="ECO:0000256" key="3">
    <source>
        <dbReference type="PROSITE-ProRule" id="PRU00339"/>
    </source>
</evidence>
<dbReference type="AlphaFoldDB" id="D6ALC7"/>
<feature type="transmembrane region" description="Helical" evidence="5">
    <location>
        <begin position="316"/>
        <end position="334"/>
    </location>
</feature>
<dbReference type="PROSITE" id="PS50005">
    <property type="entry name" value="TPR"/>
    <property type="match status" value="2"/>
</dbReference>
<dbReference type="InterPro" id="IPR019734">
    <property type="entry name" value="TPR_rpt"/>
</dbReference>
<organism evidence="6 7">
    <name type="scientific">Streptomyces filamentosus NRRL 15998</name>
    <dbReference type="NCBI Taxonomy" id="457431"/>
    <lineage>
        <taxon>Bacteria</taxon>
        <taxon>Bacillati</taxon>
        <taxon>Actinomycetota</taxon>
        <taxon>Actinomycetes</taxon>
        <taxon>Kitasatosporales</taxon>
        <taxon>Streptomycetaceae</taxon>
        <taxon>Streptomyces</taxon>
    </lineage>
</organism>
<dbReference type="PANTHER" id="PTHR44943">
    <property type="entry name" value="CELLULOSE SYNTHASE OPERON PROTEIN C"/>
    <property type="match status" value="1"/>
</dbReference>
<dbReference type="Proteomes" id="UP000003986">
    <property type="component" value="Unassembled WGS sequence"/>
</dbReference>
<feature type="region of interest" description="Disordered" evidence="4">
    <location>
        <begin position="1"/>
        <end position="20"/>
    </location>
</feature>
<evidence type="ECO:0000256" key="4">
    <source>
        <dbReference type="SAM" id="MobiDB-lite"/>
    </source>
</evidence>
<proteinExistence type="predicted"/>
<feature type="repeat" description="TPR" evidence="3">
    <location>
        <begin position="69"/>
        <end position="102"/>
    </location>
</feature>
<keyword evidence="2 3" id="KW-0802">TPR repeat</keyword>
<keyword evidence="5" id="KW-0472">Membrane</keyword>
<dbReference type="Gene3D" id="1.25.40.10">
    <property type="entry name" value="Tetratricopeptide repeat domain"/>
    <property type="match status" value="2"/>
</dbReference>
<feature type="transmembrane region" description="Helical" evidence="5">
    <location>
        <begin position="281"/>
        <end position="300"/>
    </location>
</feature>
<evidence type="ECO:0000256" key="2">
    <source>
        <dbReference type="ARBA" id="ARBA00022803"/>
    </source>
</evidence>
<dbReference type="Pfam" id="PF14559">
    <property type="entry name" value="TPR_19"/>
    <property type="match status" value="1"/>
</dbReference>
<dbReference type="SMART" id="SM00028">
    <property type="entry name" value="TPR"/>
    <property type="match status" value="2"/>
</dbReference>
<gene>
    <name evidence="6" type="ORF">SSGG_06807</name>
</gene>
<sequence>MVRRGPERGDVRERGRDVRRPRDLLEEEAQAVTTAQAELQRAEALHEIGRYEDAAALLTQLLAHDPDHTRAWVALARTELKRQRFKEALEATDQALERHPEYVDALLVRSQAVRFTAGGIAAAETALREAVRISPEFWGGYAMLADVVFRRALVRFAQESGKTELAREDMPSLAREGAALAREAIRLGPEEVYAYEIALFIAQMSRAEEDADEFERAILRIDPTHHEALARQTAKAAEPDKSLPGRATELYADALAVAPGNASLRSGLDKATFRLLRGTRWLAIACVVAAGVTIDLFATADDPVQRELPLPPGQRIWLLCCMAAIWGFGAWRTYRKLRTGVRLNVRSLIRRDVWARVVVGQASFTTLCALLITQVPWTDRSWPQILFWSGLVVPWLTISYDHRRTR</sequence>
<reference evidence="7" key="2">
    <citation type="submission" date="2008-12" db="EMBL/GenBank/DDBJ databases">
        <title>Annotation of Streptomyces roseosporus strain NRRL 15998.</title>
        <authorList>
            <consortium name="The Broad Institute Genome Sequencing Platform"/>
            <consortium name="Broad Institute Microbial Sequencing Center"/>
            <person name="Fischbach M."/>
            <person name="Ward D."/>
            <person name="Young S."/>
            <person name="Kodira C.D."/>
            <person name="Zeng Q."/>
            <person name="Koehrsen M."/>
            <person name="Godfrey P."/>
            <person name="Alvarado L."/>
            <person name="Berlin A.M."/>
            <person name="Borenstein D."/>
            <person name="Chen Z."/>
            <person name="Engels R."/>
            <person name="Freedman E."/>
            <person name="Gellesch M."/>
            <person name="Goldberg J."/>
            <person name="Griggs A."/>
            <person name="Gujja S."/>
            <person name="Heiman D.I."/>
            <person name="Hepburn T.A."/>
            <person name="Howarth C."/>
            <person name="Jen D."/>
            <person name="Larson L."/>
            <person name="Lewis B."/>
            <person name="Mehta T."/>
            <person name="Park D."/>
            <person name="Pearson M."/>
            <person name="Roberts A."/>
            <person name="Saif S."/>
            <person name="Shea T.D."/>
            <person name="Shenoy N."/>
            <person name="Sisk P."/>
            <person name="Stolte C."/>
            <person name="Sykes S.N."/>
            <person name="Walk T."/>
            <person name="White J."/>
            <person name="Yandava C."/>
            <person name="Straight P."/>
            <person name="Clardy J."/>
            <person name="Hung D."/>
            <person name="Kolter R."/>
            <person name="Mekalanos J."/>
            <person name="Walker S."/>
            <person name="Walsh C.T."/>
            <person name="Wieland B.L.C."/>
            <person name="Ilzarbe M."/>
            <person name="Galagan J."/>
            <person name="Nusbaum C."/>
            <person name="Birren B."/>
        </authorList>
    </citation>
    <scope>NUCLEOTIDE SEQUENCE [LARGE SCALE GENOMIC DNA]</scope>
    <source>
        <strain evidence="7">NRRL 15998</strain>
    </source>
</reference>
<keyword evidence="5" id="KW-1133">Transmembrane helix</keyword>
<keyword evidence="1" id="KW-0677">Repeat</keyword>
<protein>
    <submittedName>
        <fullName evidence="6">Predicted protein</fullName>
    </submittedName>
</protein>
<evidence type="ECO:0000256" key="5">
    <source>
        <dbReference type="SAM" id="Phobius"/>
    </source>
</evidence>